<proteinExistence type="predicted"/>
<protein>
    <submittedName>
        <fullName evidence="1">Uncharacterized protein</fullName>
    </submittedName>
</protein>
<dbReference type="Proteomes" id="UP001159641">
    <property type="component" value="Unassembled WGS sequence"/>
</dbReference>
<comment type="caution">
    <text evidence="1">The sequence shown here is derived from an EMBL/GenBank/DDBJ whole genome shotgun (WGS) entry which is preliminary data.</text>
</comment>
<dbReference type="AlphaFoldDB" id="A0AB34HBK5"/>
<reference evidence="1 2" key="1">
    <citation type="submission" date="2022-11" db="EMBL/GenBank/DDBJ databases">
        <title>Whole genome sequence of Eschrichtius robustus ER-17-0199.</title>
        <authorList>
            <person name="Bruniche-Olsen A."/>
            <person name="Black A.N."/>
            <person name="Fields C.J."/>
            <person name="Walden K."/>
            <person name="Dewoody J.A."/>
        </authorList>
    </citation>
    <scope>NUCLEOTIDE SEQUENCE [LARGE SCALE GENOMIC DNA]</scope>
    <source>
        <strain evidence="1">ER-17-0199</strain>
        <tissue evidence="1">Blubber</tissue>
    </source>
</reference>
<dbReference type="EMBL" id="JAIQCJ010001425">
    <property type="protein sequence ID" value="KAJ8789398.1"/>
    <property type="molecule type" value="Genomic_DNA"/>
</dbReference>
<evidence type="ECO:0000313" key="1">
    <source>
        <dbReference type="EMBL" id="KAJ8789398.1"/>
    </source>
</evidence>
<accession>A0AB34HBK5</accession>
<name>A0AB34HBK5_ESCRO</name>
<evidence type="ECO:0000313" key="2">
    <source>
        <dbReference type="Proteomes" id="UP001159641"/>
    </source>
</evidence>
<gene>
    <name evidence="1" type="ORF">J1605_021925</name>
</gene>
<keyword evidence="2" id="KW-1185">Reference proteome</keyword>
<sequence length="88" mass="9406">MCLLSVPLHVLFHPPGLLFLPYSSNFALLTPKESSLLQRGLPELLAQSSSVGSARSVYAPGIVICTWCLLGCISSPSLLESIYVSVSE</sequence>
<organism evidence="1 2">
    <name type="scientific">Eschrichtius robustus</name>
    <name type="common">California gray whale</name>
    <name type="synonym">Eschrichtius gibbosus</name>
    <dbReference type="NCBI Taxonomy" id="9764"/>
    <lineage>
        <taxon>Eukaryota</taxon>
        <taxon>Metazoa</taxon>
        <taxon>Chordata</taxon>
        <taxon>Craniata</taxon>
        <taxon>Vertebrata</taxon>
        <taxon>Euteleostomi</taxon>
        <taxon>Mammalia</taxon>
        <taxon>Eutheria</taxon>
        <taxon>Laurasiatheria</taxon>
        <taxon>Artiodactyla</taxon>
        <taxon>Whippomorpha</taxon>
        <taxon>Cetacea</taxon>
        <taxon>Mysticeti</taxon>
        <taxon>Eschrichtiidae</taxon>
        <taxon>Eschrichtius</taxon>
    </lineage>
</organism>